<dbReference type="STRING" id="157652.A0A371FYC8"/>
<keyword evidence="9" id="KW-1185">Reference proteome</keyword>
<accession>A0A371FYC8</accession>
<dbReference type="Pfam" id="PF23121">
    <property type="entry name" value="SPOC_AIPP2"/>
    <property type="match status" value="1"/>
</dbReference>
<name>A0A371FYC8_MUCPR</name>
<keyword evidence="3" id="KW-0862">Zinc</keyword>
<protein>
    <recommendedName>
        <fullName evidence="7">AIPP2-like SPOC-like domain-containing protein</fullName>
    </recommendedName>
</protein>
<evidence type="ECO:0000256" key="6">
    <source>
        <dbReference type="SAM" id="Coils"/>
    </source>
</evidence>
<feature type="non-terminal residue" evidence="8">
    <location>
        <position position="1"/>
    </location>
</feature>
<dbReference type="AlphaFoldDB" id="A0A371FYC8"/>
<evidence type="ECO:0000259" key="7">
    <source>
        <dbReference type="Pfam" id="PF23121"/>
    </source>
</evidence>
<reference evidence="8" key="1">
    <citation type="submission" date="2018-05" db="EMBL/GenBank/DDBJ databases">
        <title>Draft genome of Mucuna pruriens seed.</title>
        <authorList>
            <person name="Nnadi N.E."/>
            <person name="Vos R."/>
            <person name="Hasami M.H."/>
            <person name="Devisetty U.K."/>
            <person name="Aguiy J.C."/>
        </authorList>
    </citation>
    <scope>NUCLEOTIDE SEQUENCE [LARGE SCALE GENOMIC DNA]</scope>
    <source>
        <strain evidence="8">JCA_2017</strain>
    </source>
</reference>
<dbReference type="GO" id="GO:0008270">
    <property type="term" value="F:zinc ion binding"/>
    <property type="evidence" value="ECO:0007669"/>
    <property type="project" value="UniProtKB-KW"/>
</dbReference>
<dbReference type="OrthoDB" id="1932206at2759"/>
<evidence type="ECO:0000256" key="4">
    <source>
        <dbReference type="ARBA" id="ARBA00023015"/>
    </source>
</evidence>
<organism evidence="8 9">
    <name type="scientific">Mucuna pruriens</name>
    <name type="common">Velvet bean</name>
    <name type="synonym">Dolichos pruriens</name>
    <dbReference type="NCBI Taxonomy" id="157652"/>
    <lineage>
        <taxon>Eukaryota</taxon>
        <taxon>Viridiplantae</taxon>
        <taxon>Streptophyta</taxon>
        <taxon>Embryophyta</taxon>
        <taxon>Tracheophyta</taxon>
        <taxon>Spermatophyta</taxon>
        <taxon>Magnoliopsida</taxon>
        <taxon>eudicotyledons</taxon>
        <taxon>Gunneridae</taxon>
        <taxon>Pentapetalae</taxon>
        <taxon>rosids</taxon>
        <taxon>fabids</taxon>
        <taxon>Fabales</taxon>
        <taxon>Fabaceae</taxon>
        <taxon>Papilionoideae</taxon>
        <taxon>50 kb inversion clade</taxon>
        <taxon>NPAAA clade</taxon>
        <taxon>indigoferoid/millettioid clade</taxon>
        <taxon>Phaseoleae</taxon>
        <taxon>Mucuna</taxon>
    </lineage>
</organism>
<dbReference type="Proteomes" id="UP000257109">
    <property type="component" value="Unassembled WGS sequence"/>
</dbReference>
<evidence type="ECO:0000256" key="1">
    <source>
        <dbReference type="ARBA" id="ARBA00022723"/>
    </source>
</evidence>
<evidence type="ECO:0000256" key="2">
    <source>
        <dbReference type="ARBA" id="ARBA00022771"/>
    </source>
</evidence>
<keyword evidence="2" id="KW-0863">Zinc-finger</keyword>
<dbReference type="GO" id="GO:0140566">
    <property type="term" value="F:histone reader activity"/>
    <property type="evidence" value="ECO:0007669"/>
    <property type="project" value="InterPro"/>
</dbReference>
<feature type="domain" description="AIPP2-like SPOC-like" evidence="7">
    <location>
        <begin position="219"/>
        <end position="348"/>
    </location>
</feature>
<keyword evidence="6" id="KW-0175">Coiled coil</keyword>
<dbReference type="InterPro" id="IPR056280">
    <property type="entry name" value="AIPP2-like_SPOC"/>
</dbReference>
<sequence>MCFLQGYLGFIVYPYTYYTILDYLIQPYDLQPIHISQQNVAVLLETVCLKCGDRGFSETLVFCTECQAYALHRYLLSTPSLCLRGCIYGKYCLKGPVILTGDVTWFCEDCATKLGVPPSLDQSTPLSFETRDSVNLENNAIQATRQLKNCRERVKKRNEQRKKKIKKKQKKGKVNSHLVANSDVGFKFVPVSQGATHDDLSCVELDGHIDALPIFDPIWRGSMYFCNETIGTVSGLLAHLSNLACTKVVEETEHFLEVLHVELLPISMVWPESFKSGRRPTVRDIALFFFPDSEGAEKVFDALVHDIICLEHAIRFVTKNAELLIFPSTELPIHYWRFEAKYYLWGVFRRKQTSDKTNHAVHIQNRWKMRRGKGRGLLCEHEEMGWEGREKS</sequence>
<evidence type="ECO:0000256" key="3">
    <source>
        <dbReference type="ARBA" id="ARBA00022833"/>
    </source>
</evidence>
<evidence type="ECO:0000256" key="5">
    <source>
        <dbReference type="ARBA" id="ARBA00023163"/>
    </source>
</evidence>
<feature type="coiled-coil region" evidence="6">
    <location>
        <begin position="133"/>
        <end position="171"/>
    </location>
</feature>
<comment type="caution">
    <text evidence="8">The sequence shown here is derived from an EMBL/GenBank/DDBJ whole genome shotgun (WGS) entry which is preliminary data.</text>
</comment>
<dbReference type="GO" id="GO:0034244">
    <property type="term" value="P:negative regulation of transcription elongation by RNA polymerase II"/>
    <property type="evidence" value="ECO:0007669"/>
    <property type="project" value="InterPro"/>
</dbReference>
<evidence type="ECO:0000313" key="8">
    <source>
        <dbReference type="EMBL" id="RDX83281.1"/>
    </source>
</evidence>
<keyword evidence="1" id="KW-0479">Metal-binding</keyword>
<keyword evidence="4" id="KW-0805">Transcription regulation</keyword>
<dbReference type="EMBL" id="QJKJ01007398">
    <property type="protein sequence ID" value="RDX83281.1"/>
    <property type="molecule type" value="Genomic_DNA"/>
</dbReference>
<proteinExistence type="predicted"/>
<keyword evidence="5" id="KW-0804">Transcription</keyword>
<gene>
    <name evidence="8" type="ORF">CR513_35820</name>
</gene>
<evidence type="ECO:0000313" key="9">
    <source>
        <dbReference type="Proteomes" id="UP000257109"/>
    </source>
</evidence>
<dbReference type="PANTHER" id="PTHR33304">
    <property type="match status" value="1"/>
</dbReference>
<dbReference type="InterPro" id="IPR049914">
    <property type="entry name" value="PHD1-3/5-6"/>
</dbReference>
<dbReference type="PANTHER" id="PTHR33304:SF18">
    <property type="entry name" value="CHROMATIN REGULATOR PHD FAMILY-RELATED"/>
    <property type="match status" value="1"/>
</dbReference>